<evidence type="ECO:0000313" key="6">
    <source>
        <dbReference type="EMBL" id="MFC4500297.1"/>
    </source>
</evidence>
<dbReference type="PANTHER" id="PTHR43585:SF2">
    <property type="entry name" value="ATP-GRASP ENZYME FSQD"/>
    <property type="match status" value="1"/>
</dbReference>
<evidence type="ECO:0000256" key="4">
    <source>
        <dbReference type="PROSITE-ProRule" id="PRU00409"/>
    </source>
</evidence>
<dbReference type="PANTHER" id="PTHR43585">
    <property type="entry name" value="FUMIPYRROLE BIOSYNTHESIS PROTEIN C"/>
    <property type="match status" value="1"/>
</dbReference>
<organism evidence="6 7">
    <name type="scientific">Streptomyces vulcanius</name>
    <dbReference type="NCBI Taxonomy" id="1441876"/>
    <lineage>
        <taxon>Bacteria</taxon>
        <taxon>Bacillati</taxon>
        <taxon>Actinomycetota</taxon>
        <taxon>Actinomycetes</taxon>
        <taxon>Kitasatosporales</taxon>
        <taxon>Streptomycetaceae</taxon>
        <taxon>Streptomyces</taxon>
    </lineage>
</organism>
<keyword evidence="2 4" id="KW-0547">Nucleotide-binding</keyword>
<gene>
    <name evidence="6" type="ORF">ACFPIH_12255</name>
</gene>
<dbReference type="InterPro" id="IPR003806">
    <property type="entry name" value="ATP-grasp_PylC-type"/>
</dbReference>
<dbReference type="SUPFAM" id="SSF56059">
    <property type="entry name" value="Glutathione synthetase ATP-binding domain-like"/>
    <property type="match status" value="1"/>
</dbReference>
<dbReference type="InterPro" id="IPR052032">
    <property type="entry name" value="ATP-dep_AA_Ligase"/>
</dbReference>
<evidence type="ECO:0000259" key="5">
    <source>
        <dbReference type="PROSITE" id="PS50975"/>
    </source>
</evidence>
<evidence type="ECO:0000256" key="3">
    <source>
        <dbReference type="ARBA" id="ARBA00022840"/>
    </source>
</evidence>
<accession>A0ABV9ALL5</accession>
<keyword evidence="3 4" id="KW-0067">ATP-binding</keyword>
<proteinExistence type="predicted"/>
<evidence type="ECO:0000256" key="2">
    <source>
        <dbReference type="ARBA" id="ARBA00022741"/>
    </source>
</evidence>
<dbReference type="EMBL" id="JBHSFK010000006">
    <property type="protein sequence ID" value="MFC4500297.1"/>
    <property type="molecule type" value="Genomic_DNA"/>
</dbReference>
<protein>
    <submittedName>
        <fullName evidence="6">Acetyl-CoA carboxylase biotin carboxylase subunit family protein</fullName>
    </submittedName>
</protein>
<evidence type="ECO:0000256" key="1">
    <source>
        <dbReference type="ARBA" id="ARBA00022598"/>
    </source>
</evidence>
<dbReference type="PROSITE" id="PS50975">
    <property type="entry name" value="ATP_GRASP"/>
    <property type="match status" value="1"/>
</dbReference>
<dbReference type="RefSeq" id="WP_381174272.1">
    <property type="nucleotide sequence ID" value="NZ_JBHSFK010000006.1"/>
</dbReference>
<sequence length="410" mass="45228">MRTLFINRHPLDWATGPRGSYLPAPASERHLITRVYGGGVRGYEPAAFGTTAVLDMRDDARLDTVARWLAREKRIDSVVALHEKDVLRVARIREEFALGGMGVEETLRFRDKLLMKDVLAEGGYSGLPRYVKLSPDEPLPVLGWQGASVVKGRMGMGAMQVRIVQSRDEAEHAVRELALDGDGLEIEEYVDGTMYHCDSVVHDGKVLFSAASEYLTPCANYRHVAYNGSFLLTDGPVREEVIREAEETIRILGLTSGVTHIEFIRRPSGELVFCEAAARPAGGSIDETIRRTYDVNIVRASVELQCGLAPTLPDLLPDVTNAAGVVWIYRSPHGDDRPVPQVKTLQGVAAYDFAFQTGATRSRHMTDYAHKVVITGRDRAELEAVLESVLPHLIVRAEDRAAPPRSTCAT</sequence>
<name>A0ABV9ALL5_9ACTN</name>
<reference evidence="7" key="1">
    <citation type="journal article" date="2019" name="Int. J. Syst. Evol. Microbiol.">
        <title>The Global Catalogue of Microorganisms (GCM) 10K type strain sequencing project: providing services to taxonomists for standard genome sequencing and annotation.</title>
        <authorList>
            <consortium name="The Broad Institute Genomics Platform"/>
            <consortium name="The Broad Institute Genome Sequencing Center for Infectious Disease"/>
            <person name="Wu L."/>
            <person name="Ma J."/>
        </authorList>
    </citation>
    <scope>NUCLEOTIDE SEQUENCE [LARGE SCALE GENOMIC DNA]</scope>
    <source>
        <strain evidence="7">CGMCC 4.7177</strain>
    </source>
</reference>
<feature type="domain" description="ATP-grasp" evidence="5">
    <location>
        <begin position="116"/>
        <end position="306"/>
    </location>
</feature>
<dbReference type="Gene3D" id="3.40.50.20">
    <property type="match status" value="1"/>
</dbReference>
<dbReference type="Pfam" id="PF02655">
    <property type="entry name" value="ATP-grasp_3"/>
    <property type="match status" value="1"/>
</dbReference>
<evidence type="ECO:0000313" key="7">
    <source>
        <dbReference type="Proteomes" id="UP001595839"/>
    </source>
</evidence>
<dbReference type="InterPro" id="IPR011761">
    <property type="entry name" value="ATP-grasp"/>
</dbReference>
<dbReference type="Proteomes" id="UP001595839">
    <property type="component" value="Unassembled WGS sequence"/>
</dbReference>
<keyword evidence="7" id="KW-1185">Reference proteome</keyword>
<dbReference type="Gene3D" id="3.30.470.20">
    <property type="entry name" value="ATP-grasp fold, B domain"/>
    <property type="match status" value="1"/>
</dbReference>
<keyword evidence="1" id="KW-0436">Ligase</keyword>
<comment type="caution">
    <text evidence="6">The sequence shown here is derived from an EMBL/GenBank/DDBJ whole genome shotgun (WGS) entry which is preliminary data.</text>
</comment>